<sequence>MAVEAKLLGTPIPVAKPSSSRTWTWLPSWYELRTHYLREVGFLASLFQMIGATIFWISGFTALPPIYDRLTSTAAQNGAYWLPQVLGGTGFIISGTLFMLETQKKWYKSAFGILGWHIGA</sequence>
<feature type="transmembrane region" description="Helical" evidence="1">
    <location>
        <begin position="40"/>
        <end position="60"/>
    </location>
</feature>
<name>A0A9N9LNL7_9HELO</name>
<evidence type="ECO:0000256" key="1">
    <source>
        <dbReference type="SAM" id="Phobius"/>
    </source>
</evidence>
<dbReference type="AlphaFoldDB" id="A0A9N9LNL7"/>
<gene>
    <name evidence="2" type="ORF">HYALB_00008886</name>
</gene>
<accession>A0A9N9LNL7</accession>
<keyword evidence="1" id="KW-0812">Transmembrane</keyword>
<dbReference type="Proteomes" id="UP000701801">
    <property type="component" value="Unassembled WGS sequence"/>
</dbReference>
<keyword evidence="3" id="KW-1185">Reference proteome</keyword>
<keyword evidence="1" id="KW-1133">Transmembrane helix</keyword>
<feature type="transmembrane region" description="Helical" evidence="1">
    <location>
        <begin position="80"/>
        <end position="100"/>
    </location>
</feature>
<dbReference type="OrthoDB" id="2603at2759"/>
<dbReference type="EMBL" id="CAJVRM010000201">
    <property type="protein sequence ID" value="CAG8977028.1"/>
    <property type="molecule type" value="Genomic_DNA"/>
</dbReference>
<evidence type="ECO:0000313" key="3">
    <source>
        <dbReference type="Proteomes" id="UP000701801"/>
    </source>
</evidence>
<evidence type="ECO:0000313" key="2">
    <source>
        <dbReference type="EMBL" id="CAG8977028.1"/>
    </source>
</evidence>
<keyword evidence="1" id="KW-0472">Membrane</keyword>
<organism evidence="2 3">
    <name type="scientific">Hymenoscyphus albidus</name>
    <dbReference type="NCBI Taxonomy" id="595503"/>
    <lineage>
        <taxon>Eukaryota</taxon>
        <taxon>Fungi</taxon>
        <taxon>Dikarya</taxon>
        <taxon>Ascomycota</taxon>
        <taxon>Pezizomycotina</taxon>
        <taxon>Leotiomycetes</taxon>
        <taxon>Helotiales</taxon>
        <taxon>Helotiaceae</taxon>
        <taxon>Hymenoscyphus</taxon>
    </lineage>
</organism>
<proteinExistence type="predicted"/>
<reference evidence="2" key="1">
    <citation type="submission" date="2021-07" db="EMBL/GenBank/DDBJ databases">
        <authorList>
            <person name="Durling M."/>
        </authorList>
    </citation>
    <scope>NUCLEOTIDE SEQUENCE</scope>
</reference>
<protein>
    <submittedName>
        <fullName evidence="2">Uncharacterized protein</fullName>
    </submittedName>
</protein>
<comment type="caution">
    <text evidence="2">The sequence shown here is derived from an EMBL/GenBank/DDBJ whole genome shotgun (WGS) entry which is preliminary data.</text>
</comment>